<feature type="compositionally biased region" description="Polar residues" evidence="2">
    <location>
        <begin position="28"/>
        <end position="38"/>
    </location>
</feature>
<sequence>MQGATMVAAAGTRSAPRRSEDAPDLCDVTTQHPSSSCTARAGASEHPTSIVAFPLDNTAPPAAALADRRQHPADTRFGGQAVDDSQSCGKAVSDAAITQAEAGLPSTSAAAANTADGGGVATSSHAEQLAAALQELRSRVERLEADRAACETAARAEAGHARARLHALRLAGDGGCPAGRAPFEELHAGAVQAPAASSVVVELADVLACMHSRAGEHGPAASAEAEAKADDSALDAVEEQQARLLQLQAEISSLSQRIAKQAAAHEARVSELVASVRQQSEQQGDLHALVATKLSATAAVESKLGELSCDMVVLRAAQEELMERQQRHEAAAEELGLQLRALSEELMQQRERAHVACTGTSLGACATVACTAAGVSAQQDDQDAEASAVRTHSGSGTGSPGASCTAPLEPSAALVTAGGPPMAEATEAREGGVAAWVGEELAALRAELRRLADVVAARQERAASVKSSFDVSLAAAPGGDGSCECVAGMRPKLPAGAGQEQGQEQEHACMHASAPVIGSAEAFPEGLLRELVSQQQQLAAEVAELQAVLREHAAPHAVFVDATGDVYPAAAQEAQQAGCRQAVAAAAQPHPDVHGSSPPSMYKTLRDGAAMRVAESGDRLEEPSSLEQSVRSALHSGEDGGGGALKSLAALQHQGAGARDVGVNEDTDCNEQSDVKEPSRSARSGCALASSDDGAGVVAVVREVESCQPYGDGREADGGGAKATRPPSRLLHLYALLSESVMERFSTMEQALLRIARQVDKLQRELKRYTEAERGGGSDTLVAYMGDPSAGKLVSVDGAMARAAKRMTRKQHSVTFSDG</sequence>
<feature type="region of interest" description="Disordered" evidence="2">
    <location>
        <begin position="583"/>
        <end position="688"/>
    </location>
</feature>
<evidence type="ECO:0000256" key="1">
    <source>
        <dbReference type="SAM" id="Coils"/>
    </source>
</evidence>
<evidence type="ECO:0000256" key="2">
    <source>
        <dbReference type="SAM" id="MobiDB-lite"/>
    </source>
</evidence>
<dbReference type="AlphaFoldDB" id="A0AAD3HI78"/>
<dbReference type="EMBL" id="BMAR01000001">
    <property type="protein sequence ID" value="GFR41285.1"/>
    <property type="molecule type" value="Genomic_DNA"/>
</dbReference>
<feature type="coiled-coil region" evidence="1">
    <location>
        <begin position="220"/>
        <end position="264"/>
    </location>
</feature>
<feature type="coiled-coil region" evidence="1">
    <location>
        <begin position="126"/>
        <end position="153"/>
    </location>
</feature>
<keyword evidence="1" id="KW-0175">Coiled coil</keyword>
<feature type="region of interest" description="Disordered" evidence="2">
    <location>
        <begin position="381"/>
        <end position="407"/>
    </location>
</feature>
<accession>A0AAD3HI78</accession>
<feature type="region of interest" description="Disordered" evidence="2">
    <location>
        <begin position="1"/>
        <end position="43"/>
    </location>
</feature>
<dbReference type="PANTHER" id="PTHR23159:SF31">
    <property type="entry name" value="CENTROSOME-ASSOCIATED PROTEIN CEP250 ISOFORM X1"/>
    <property type="match status" value="1"/>
</dbReference>
<dbReference type="PANTHER" id="PTHR23159">
    <property type="entry name" value="CENTROSOMAL PROTEIN 2"/>
    <property type="match status" value="1"/>
</dbReference>
<proteinExistence type="predicted"/>
<gene>
    <name evidence="3" type="ORF">Agub_g1800</name>
</gene>
<feature type="coiled-coil region" evidence="1">
    <location>
        <begin position="314"/>
        <end position="352"/>
    </location>
</feature>
<evidence type="ECO:0000313" key="4">
    <source>
        <dbReference type="Proteomes" id="UP001054857"/>
    </source>
</evidence>
<name>A0AAD3HI78_9CHLO</name>
<protein>
    <submittedName>
        <fullName evidence="3">Uncharacterized protein</fullName>
    </submittedName>
</protein>
<organism evidence="3 4">
    <name type="scientific">Astrephomene gubernaculifera</name>
    <dbReference type="NCBI Taxonomy" id="47775"/>
    <lineage>
        <taxon>Eukaryota</taxon>
        <taxon>Viridiplantae</taxon>
        <taxon>Chlorophyta</taxon>
        <taxon>core chlorophytes</taxon>
        <taxon>Chlorophyceae</taxon>
        <taxon>CS clade</taxon>
        <taxon>Chlamydomonadales</taxon>
        <taxon>Astrephomenaceae</taxon>
        <taxon>Astrephomene</taxon>
    </lineage>
</organism>
<reference evidence="3 4" key="1">
    <citation type="journal article" date="2021" name="Sci. Rep.">
        <title>Genome sequencing of the multicellular alga Astrephomene provides insights into convergent evolution of germ-soma differentiation.</title>
        <authorList>
            <person name="Yamashita S."/>
            <person name="Yamamoto K."/>
            <person name="Matsuzaki R."/>
            <person name="Suzuki S."/>
            <person name="Yamaguchi H."/>
            <person name="Hirooka S."/>
            <person name="Minakuchi Y."/>
            <person name="Miyagishima S."/>
            <person name="Kawachi M."/>
            <person name="Toyoda A."/>
            <person name="Nozaki H."/>
        </authorList>
    </citation>
    <scope>NUCLEOTIDE SEQUENCE [LARGE SCALE GENOMIC DNA]</scope>
    <source>
        <strain evidence="3 4">NIES-4017</strain>
    </source>
</reference>
<feature type="coiled-coil region" evidence="1">
    <location>
        <begin position="745"/>
        <end position="772"/>
    </location>
</feature>
<keyword evidence="4" id="KW-1185">Reference proteome</keyword>
<dbReference type="Proteomes" id="UP001054857">
    <property type="component" value="Unassembled WGS sequence"/>
</dbReference>
<evidence type="ECO:0000313" key="3">
    <source>
        <dbReference type="EMBL" id="GFR41285.1"/>
    </source>
</evidence>
<comment type="caution">
    <text evidence="3">The sequence shown here is derived from an EMBL/GenBank/DDBJ whole genome shotgun (WGS) entry which is preliminary data.</text>
</comment>